<keyword evidence="1" id="KW-0472">Membrane</keyword>
<feature type="transmembrane region" description="Helical" evidence="1">
    <location>
        <begin position="129"/>
        <end position="152"/>
    </location>
</feature>
<evidence type="ECO:0000256" key="1">
    <source>
        <dbReference type="SAM" id="Phobius"/>
    </source>
</evidence>
<keyword evidence="3" id="KW-1185">Reference proteome</keyword>
<dbReference type="EMBL" id="LGRX02023587">
    <property type="protein sequence ID" value="KAK3254434.1"/>
    <property type="molecule type" value="Genomic_DNA"/>
</dbReference>
<organism evidence="2 3">
    <name type="scientific">Cymbomonas tetramitiformis</name>
    <dbReference type="NCBI Taxonomy" id="36881"/>
    <lineage>
        <taxon>Eukaryota</taxon>
        <taxon>Viridiplantae</taxon>
        <taxon>Chlorophyta</taxon>
        <taxon>Pyramimonadophyceae</taxon>
        <taxon>Pyramimonadales</taxon>
        <taxon>Pyramimonadaceae</taxon>
        <taxon>Cymbomonas</taxon>
    </lineage>
</organism>
<dbReference type="Proteomes" id="UP001190700">
    <property type="component" value="Unassembled WGS sequence"/>
</dbReference>
<gene>
    <name evidence="2" type="ORF">CYMTET_36349</name>
</gene>
<proteinExistence type="predicted"/>
<keyword evidence="1" id="KW-0812">Transmembrane</keyword>
<keyword evidence="1" id="KW-1133">Transmembrane helix</keyword>
<evidence type="ECO:0000313" key="2">
    <source>
        <dbReference type="EMBL" id="KAK3254434.1"/>
    </source>
</evidence>
<reference evidence="2 3" key="1">
    <citation type="journal article" date="2015" name="Genome Biol. Evol.">
        <title>Comparative Genomics of a Bacterivorous Green Alga Reveals Evolutionary Causalities and Consequences of Phago-Mixotrophic Mode of Nutrition.</title>
        <authorList>
            <person name="Burns J.A."/>
            <person name="Paasch A."/>
            <person name="Narechania A."/>
            <person name="Kim E."/>
        </authorList>
    </citation>
    <scope>NUCLEOTIDE SEQUENCE [LARGE SCALE GENOMIC DNA]</scope>
    <source>
        <strain evidence="2 3">PLY_AMNH</strain>
    </source>
</reference>
<accession>A0AAE0CHH0</accession>
<protein>
    <submittedName>
        <fullName evidence="2">Uncharacterized protein</fullName>
    </submittedName>
</protein>
<dbReference type="AlphaFoldDB" id="A0AAE0CHH0"/>
<sequence length="170" mass="18057">MPEIGDFPTHLGAVGIASEGGRAGLCSQLEWPSSTNADGVCEPYDISYEHPYIPESYMEFAHASFANVWCLTLLIHAVLAALQKALHSLSCPVPGILQAPQAQFFLVSLATPSLMQSSGFVLAHGGLNIYTFLAGVSLASFLFACICLANILRQGLAVMRGCGGRPRGSW</sequence>
<name>A0AAE0CHH0_9CHLO</name>
<evidence type="ECO:0000313" key="3">
    <source>
        <dbReference type="Proteomes" id="UP001190700"/>
    </source>
</evidence>
<comment type="caution">
    <text evidence="2">The sequence shown here is derived from an EMBL/GenBank/DDBJ whole genome shotgun (WGS) entry which is preliminary data.</text>
</comment>